<reference evidence="7" key="1">
    <citation type="submission" date="2020-08" db="EMBL/GenBank/DDBJ databases">
        <title>Novel species isolated from subtropical streams in China.</title>
        <authorList>
            <person name="Lu H."/>
        </authorList>
    </citation>
    <scope>NUCLEOTIDE SEQUENCE</scope>
    <source>
        <strain evidence="7">KACC 12607</strain>
    </source>
</reference>
<dbReference type="InterPro" id="IPR050109">
    <property type="entry name" value="HTH-type_TetR-like_transc_reg"/>
</dbReference>
<feature type="DNA-binding region" description="H-T-H motif" evidence="5">
    <location>
        <begin position="24"/>
        <end position="43"/>
    </location>
</feature>
<keyword evidence="1" id="KW-0678">Repressor</keyword>
<dbReference type="RefSeq" id="WP_186911600.1">
    <property type="nucleotide sequence ID" value="NZ_JACOFV010000004.1"/>
</dbReference>
<dbReference type="PANTHER" id="PTHR30055:SF234">
    <property type="entry name" value="HTH-TYPE TRANSCRIPTIONAL REGULATOR BETI"/>
    <property type="match status" value="1"/>
</dbReference>
<dbReference type="SUPFAM" id="SSF46689">
    <property type="entry name" value="Homeodomain-like"/>
    <property type="match status" value="1"/>
</dbReference>
<feature type="domain" description="HTH tetR-type" evidence="6">
    <location>
        <begin position="1"/>
        <end position="61"/>
    </location>
</feature>
<evidence type="ECO:0000256" key="2">
    <source>
        <dbReference type="ARBA" id="ARBA00023015"/>
    </source>
</evidence>
<proteinExistence type="predicted"/>
<gene>
    <name evidence="7" type="ORF">H8K32_06140</name>
</gene>
<dbReference type="PRINTS" id="PR00455">
    <property type="entry name" value="HTHTETR"/>
</dbReference>
<dbReference type="GO" id="GO:0003700">
    <property type="term" value="F:DNA-binding transcription factor activity"/>
    <property type="evidence" value="ECO:0007669"/>
    <property type="project" value="TreeGrafter"/>
</dbReference>
<keyword evidence="4" id="KW-0804">Transcription</keyword>
<dbReference type="PROSITE" id="PS01081">
    <property type="entry name" value="HTH_TETR_1"/>
    <property type="match status" value="1"/>
</dbReference>
<keyword evidence="8" id="KW-1185">Reference proteome</keyword>
<evidence type="ECO:0000259" key="6">
    <source>
        <dbReference type="PROSITE" id="PS50977"/>
    </source>
</evidence>
<dbReference type="GO" id="GO:0000976">
    <property type="term" value="F:transcription cis-regulatory region binding"/>
    <property type="evidence" value="ECO:0007669"/>
    <property type="project" value="TreeGrafter"/>
</dbReference>
<dbReference type="Gene3D" id="1.10.357.10">
    <property type="entry name" value="Tetracycline Repressor, domain 2"/>
    <property type="match status" value="1"/>
</dbReference>
<dbReference type="Proteomes" id="UP000634011">
    <property type="component" value="Unassembled WGS sequence"/>
</dbReference>
<keyword evidence="3 5" id="KW-0238">DNA-binding</keyword>
<dbReference type="PROSITE" id="PS50977">
    <property type="entry name" value="HTH_TETR_2"/>
    <property type="match status" value="1"/>
</dbReference>
<sequence length="188" mass="21344">MLTQGAILEAFVRLLVEKGYSSLTMRDIALVAGIGVGTLYEYFPGKRSIAAHCMQQRFLNVGVCMEAWIVERQGRPLLEGMQYVLDRLIELHAKQVEEWSALILLERQISDRRAFNALYLKIADIWGMLFRASCDLDQYPGKLPELVHAAVYGVLYQTLMLSPQKLKNPEFSMQLNALVMGYLQIPSC</sequence>
<evidence type="ECO:0000256" key="4">
    <source>
        <dbReference type="ARBA" id="ARBA00023163"/>
    </source>
</evidence>
<dbReference type="InterPro" id="IPR023772">
    <property type="entry name" value="DNA-bd_HTH_TetR-type_CS"/>
</dbReference>
<keyword evidence="2" id="KW-0805">Transcription regulation</keyword>
<protein>
    <submittedName>
        <fullName evidence="7">TetR/AcrR family transcriptional regulator</fullName>
    </submittedName>
</protein>
<dbReference type="InterPro" id="IPR009057">
    <property type="entry name" value="Homeodomain-like_sf"/>
</dbReference>
<dbReference type="EMBL" id="JACOFV010000004">
    <property type="protein sequence ID" value="MBC3861676.1"/>
    <property type="molecule type" value="Genomic_DNA"/>
</dbReference>
<evidence type="ECO:0000313" key="8">
    <source>
        <dbReference type="Proteomes" id="UP000634011"/>
    </source>
</evidence>
<organism evidence="7 8">
    <name type="scientific">Undibacterium jejuense</name>
    <dbReference type="NCBI Taxonomy" id="1344949"/>
    <lineage>
        <taxon>Bacteria</taxon>
        <taxon>Pseudomonadati</taxon>
        <taxon>Pseudomonadota</taxon>
        <taxon>Betaproteobacteria</taxon>
        <taxon>Burkholderiales</taxon>
        <taxon>Oxalobacteraceae</taxon>
        <taxon>Undibacterium</taxon>
    </lineage>
</organism>
<evidence type="ECO:0000256" key="1">
    <source>
        <dbReference type="ARBA" id="ARBA00022491"/>
    </source>
</evidence>
<evidence type="ECO:0000256" key="5">
    <source>
        <dbReference type="PROSITE-ProRule" id="PRU00335"/>
    </source>
</evidence>
<dbReference type="AlphaFoldDB" id="A0A923HCW7"/>
<dbReference type="Pfam" id="PF00440">
    <property type="entry name" value="TetR_N"/>
    <property type="match status" value="1"/>
</dbReference>
<accession>A0A923HCW7</accession>
<evidence type="ECO:0000313" key="7">
    <source>
        <dbReference type="EMBL" id="MBC3861676.1"/>
    </source>
</evidence>
<dbReference type="PANTHER" id="PTHR30055">
    <property type="entry name" value="HTH-TYPE TRANSCRIPTIONAL REGULATOR RUTR"/>
    <property type="match status" value="1"/>
</dbReference>
<dbReference type="InterPro" id="IPR001647">
    <property type="entry name" value="HTH_TetR"/>
</dbReference>
<comment type="caution">
    <text evidence="7">The sequence shown here is derived from an EMBL/GenBank/DDBJ whole genome shotgun (WGS) entry which is preliminary data.</text>
</comment>
<evidence type="ECO:0000256" key="3">
    <source>
        <dbReference type="ARBA" id="ARBA00023125"/>
    </source>
</evidence>
<name>A0A923HCW7_9BURK</name>